<protein>
    <submittedName>
        <fullName evidence="1">Uncharacterized protein</fullName>
    </submittedName>
</protein>
<dbReference type="KEGG" id="oxy:HCG48_03935"/>
<dbReference type="AlphaFoldDB" id="A0A6H1TTA6"/>
<dbReference type="EMBL" id="CP051167">
    <property type="protein sequence ID" value="QIZ69834.1"/>
    <property type="molecule type" value="Genomic_DNA"/>
</dbReference>
<name>A0A6H1TTA6_9CYAN</name>
<sequence>MIYCNKKRAIAVLEKGDRSLGKKRSLSGIKRRSLSGKKAIALWEKEAIAFWDKKAIALWEKGDRISGRAIALNRDVNKLAPLSKGGWGDPTPDRLLVVSPEIPSERRVNLH</sequence>
<dbReference type="RefSeq" id="WP_168567991.1">
    <property type="nucleotide sequence ID" value="NZ_CP051167.1"/>
</dbReference>
<accession>A0A6H1TTA6</accession>
<dbReference type="Proteomes" id="UP000500857">
    <property type="component" value="Chromosome"/>
</dbReference>
<gene>
    <name evidence="1" type="ORF">HCG48_03935</name>
</gene>
<reference evidence="1 2" key="1">
    <citation type="submission" date="2020-04" db="EMBL/GenBank/DDBJ databases">
        <authorList>
            <person name="Basu S."/>
            <person name="Maruthanayagam V."/>
            <person name="Chakraborty S."/>
            <person name="Pramanik A."/>
            <person name="Mukherjee J."/>
            <person name="Brink B."/>
        </authorList>
    </citation>
    <scope>NUCLEOTIDE SEQUENCE [LARGE SCALE GENOMIC DNA]</scope>
    <source>
        <strain evidence="1 2">AP17</strain>
    </source>
</reference>
<keyword evidence="2" id="KW-1185">Reference proteome</keyword>
<evidence type="ECO:0000313" key="2">
    <source>
        <dbReference type="Proteomes" id="UP000500857"/>
    </source>
</evidence>
<proteinExistence type="predicted"/>
<evidence type="ECO:0000313" key="1">
    <source>
        <dbReference type="EMBL" id="QIZ69834.1"/>
    </source>
</evidence>
<organism evidence="1 2">
    <name type="scientific">Oxynema aestuarii AP17</name>
    <dbReference type="NCBI Taxonomy" id="2064643"/>
    <lineage>
        <taxon>Bacteria</taxon>
        <taxon>Bacillati</taxon>
        <taxon>Cyanobacteriota</taxon>
        <taxon>Cyanophyceae</taxon>
        <taxon>Oscillatoriophycideae</taxon>
        <taxon>Oscillatoriales</taxon>
        <taxon>Oscillatoriaceae</taxon>
        <taxon>Oxynema</taxon>
        <taxon>Oxynema aestuarii</taxon>
    </lineage>
</organism>